<dbReference type="GO" id="GO:0003723">
    <property type="term" value="F:RNA binding"/>
    <property type="evidence" value="ECO:0007669"/>
    <property type="project" value="UniProtKB-KW"/>
</dbReference>
<keyword evidence="3" id="KW-0813">Transport</keyword>
<sequence>MTQVPSQSDEPHLQEEVVEENHNASCVKCPTCGCIILAAKVAEYVTERPFKLPLCRQKKNVSTVEKETLTEWWSVKKAYDFENIGFTHASDGVKYLVCADCEAGPVGFLCPETHIHFVISSNVEEPLDLIRLSLDERIYVKMRNDREVRGRLHAFDQHLNMILSQVEETVTTVELDEENFEEMHKQSKRQIPMLFVRGDAIILVAPPLRHA</sequence>
<dbReference type="WBParaSite" id="TCNE_0001609001-mRNA-1">
    <property type="protein sequence ID" value="TCNE_0001609001-mRNA-1"/>
    <property type="gene ID" value="TCNE_0001609001"/>
</dbReference>
<feature type="domain" description="Sm" evidence="13">
    <location>
        <begin position="125"/>
        <end position="210"/>
    </location>
</feature>
<dbReference type="Pfam" id="PF04421">
    <property type="entry name" value="Mss4"/>
    <property type="match status" value="1"/>
</dbReference>
<dbReference type="InterPro" id="IPR001163">
    <property type="entry name" value="Sm_dom_euk/arc"/>
</dbReference>
<dbReference type="InterPro" id="IPR010920">
    <property type="entry name" value="LSM_dom_sf"/>
</dbReference>
<dbReference type="PROSITE" id="PS52002">
    <property type="entry name" value="SM"/>
    <property type="match status" value="1"/>
</dbReference>
<dbReference type="GO" id="GO:0000398">
    <property type="term" value="P:mRNA splicing, via spliceosome"/>
    <property type="evidence" value="ECO:0007669"/>
    <property type="project" value="InterPro"/>
</dbReference>
<evidence type="ECO:0000256" key="8">
    <source>
        <dbReference type="ARBA" id="ARBA00022927"/>
    </source>
</evidence>
<evidence type="ECO:0000256" key="1">
    <source>
        <dbReference type="ARBA" id="ARBA00004123"/>
    </source>
</evidence>
<keyword evidence="15" id="KW-1185">Reference proteome</keyword>
<dbReference type="InterPro" id="IPR007515">
    <property type="entry name" value="Mss4"/>
</dbReference>
<dbReference type="SMART" id="SM00651">
    <property type="entry name" value="Sm"/>
    <property type="match status" value="1"/>
</dbReference>
<evidence type="ECO:0000313" key="14">
    <source>
        <dbReference type="EMBL" id="VDM47410.1"/>
    </source>
</evidence>
<dbReference type="CDD" id="cd01730">
    <property type="entry name" value="LSm3"/>
    <property type="match status" value="1"/>
</dbReference>
<keyword evidence="7" id="KW-0694">RNA-binding</keyword>
<evidence type="ECO:0000256" key="5">
    <source>
        <dbReference type="ARBA" id="ARBA00022664"/>
    </source>
</evidence>
<proteinExistence type="inferred from homology"/>
<evidence type="ECO:0000256" key="12">
    <source>
        <dbReference type="ARBA" id="ARBA00067758"/>
    </source>
</evidence>
<evidence type="ECO:0000256" key="6">
    <source>
        <dbReference type="ARBA" id="ARBA00022728"/>
    </source>
</evidence>
<dbReference type="GO" id="GO:0005681">
    <property type="term" value="C:spliceosomal complex"/>
    <property type="evidence" value="ECO:0007669"/>
    <property type="project" value="UniProtKB-KW"/>
</dbReference>
<dbReference type="SUPFAM" id="SSF51316">
    <property type="entry name" value="Mss4-like"/>
    <property type="match status" value="1"/>
</dbReference>
<dbReference type="Gene3D" id="2.30.30.100">
    <property type="match status" value="1"/>
</dbReference>
<evidence type="ECO:0000256" key="10">
    <source>
        <dbReference type="ARBA" id="ARBA00023242"/>
    </source>
</evidence>
<dbReference type="GO" id="GO:0005085">
    <property type="term" value="F:guanyl-nucleotide exchange factor activity"/>
    <property type="evidence" value="ECO:0007669"/>
    <property type="project" value="UniProtKB-KW"/>
</dbReference>
<dbReference type="FunFam" id="2.170.150.10:FF:000005">
    <property type="entry name" value="Guanine nucleotide exchange factor MSS4"/>
    <property type="match status" value="1"/>
</dbReference>
<dbReference type="InterPro" id="IPR040002">
    <property type="entry name" value="Sm-like_LSM3"/>
</dbReference>
<dbReference type="InterPro" id="IPR047575">
    <property type="entry name" value="Sm"/>
</dbReference>
<evidence type="ECO:0000256" key="3">
    <source>
        <dbReference type="ARBA" id="ARBA00022448"/>
    </source>
</evidence>
<evidence type="ECO:0000313" key="15">
    <source>
        <dbReference type="Proteomes" id="UP000050794"/>
    </source>
</evidence>
<dbReference type="Pfam" id="PF01423">
    <property type="entry name" value="LSM"/>
    <property type="match status" value="1"/>
</dbReference>
<dbReference type="Proteomes" id="UP000050794">
    <property type="component" value="Unassembled WGS sequence"/>
</dbReference>
<keyword evidence="9" id="KW-0508">mRNA splicing</keyword>
<evidence type="ECO:0000259" key="13">
    <source>
        <dbReference type="PROSITE" id="PS52002"/>
    </source>
</evidence>
<dbReference type="GO" id="GO:0120115">
    <property type="term" value="C:Lsm2-8 complex"/>
    <property type="evidence" value="ECO:0007669"/>
    <property type="project" value="UniProtKB-ARBA"/>
</dbReference>
<name>A0A183V5R9_TOXCA</name>
<dbReference type="InterPro" id="IPR034105">
    <property type="entry name" value="Lsm3"/>
</dbReference>
<keyword evidence="8" id="KW-0653">Protein transport</keyword>
<reference evidence="16" key="1">
    <citation type="submission" date="2016-06" db="UniProtKB">
        <authorList>
            <consortium name="WormBaseParasite"/>
        </authorList>
    </citation>
    <scope>IDENTIFICATION</scope>
</reference>
<dbReference type="Gene3D" id="2.170.150.10">
    <property type="entry name" value="Metal Binding Protein, Guanine Nucleotide Exchange Factor, Chain A"/>
    <property type="match status" value="1"/>
</dbReference>
<dbReference type="GO" id="GO:0005737">
    <property type="term" value="C:cytoplasm"/>
    <property type="evidence" value="ECO:0007669"/>
    <property type="project" value="UniProtKB-ARBA"/>
</dbReference>
<reference evidence="14 15" key="2">
    <citation type="submission" date="2018-11" db="EMBL/GenBank/DDBJ databases">
        <authorList>
            <consortium name="Pathogen Informatics"/>
        </authorList>
    </citation>
    <scope>NUCLEOTIDE SEQUENCE [LARGE SCALE GENOMIC DNA]</scope>
</reference>
<dbReference type="InterPro" id="IPR011057">
    <property type="entry name" value="Mss4-like_sf"/>
</dbReference>
<keyword evidence="10" id="KW-0539">Nucleus</keyword>
<keyword evidence="11" id="KW-0687">Ribonucleoprotein</keyword>
<dbReference type="PROSITE" id="PS51796">
    <property type="entry name" value="MSS4"/>
    <property type="match status" value="1"/>
</dbReference>
<keyword evidence="6" id="KW-0747">Spliceosome</keyword>
<protein>
    <recommendedName>
        <fullName evidence="12">U6 snRNA-associated Sm-like protein LSm3</fullName>
    </recommendedName>
</protein>
<evidence type="ECO:0000256" key="4">
    <source>
        <dbReference type="ARBA" id="ARBA00022658"/>
    </source>
</evidence>
<keyword evidence="4" id="KW-0344">Guanine-nucleotide releasing factor</keyword>
<dbReference type="GO" id="GO:0007264">
    <property type="term" value="P:small GTPase-mediated signal transduction"/>
    <property type="evidence" value="ECO:0007669"/>
    <property type="project" value="InterPro"/>
</dbReference>
<dbReference type="FunFam" id="2.30.30.100:FF:000007">
    <property type="entry name" value="U6 snRNA-associated Sm-like protein LSm3"/>
    <property type="match status" value="1"/>
</dbReference>
<evidence type="ECO:0000256" key="9">
    <source>
        <dbReference type="ARBA" id="ARBA00023187"/>
    </source>
</evidence>
<dbReference type="SUPFAM" id="SSF50182">
    <property type="entry name" value="Sm-like ribonucleoproteins"/>
    <property type="match status" value="1"/>
</dbReference>
<comment type="similarity">
    <text evidence="2">Belongs to the snRNP Sm proteins family.</text>
</comment>
<dbReference type="EMBL" id="UYWY01023321">
    <property type="protein sequence ID" value="VDM47410.1"/>
    <property type="molecule type" value="Genomic_DNA"/>
</dbReference>
<gene>
    <name evidence="14" type="ORF">TCNE_LOCUS16089</name>
</gene>
<evidence type="ECO:0000256" key="11">
    <source>
        <dbReference type="ARBA" id="ARBA00023274"/>
    </source>
</evidence>
<organism evidence="15 16">
    <name type="scientific">Toxocara canis</name>
    <name type="common">Canine roundworm</name>
    <dbReference type="NCBI Taxonomy" id="6265"/>
    <lineage>
        <taxon>Eukaryota</taxon>
        <taxon>Metazoa</taxon>
        <taxon>Ecdysozoa</taxon>
        <taxon>Nematoda</taxon>
        <taxon>Chromadorea</taxon>
        <taxon>Rhabditida</taxon>
        <taxon>Spirurina</taxon>
        <taxon>Ascaridomorpha</taxon>
        <taxon>Ascaridoidea</taxon>
        <taxon>Toxocaridae</taxon>
        <taxon>Toxocara</taxon>
    </lineage>
</organism>
<dbReference type="AlphaFoldDB" id="A0A183V5R9"/>
<dbReference type="InterPro" id="IPR011323">
    <property type="entry name" value="Mss4/transl-control_tumour"/>
</dbReference>
<evidence type="ECO:0000256" key="2">
    <source>
        <dbReference type="ARBA" id="ARBA00006850"/>
    </source>
</evidence>
<dbReference type="GO" id="GO:0015031">
    <property type="term" value="P:protein transport"/>
    <property type="evidence" value="ECO:0007669"/>
    <property type="project" value="UniProtKB-KW"/>
</dbReference>
<evidence type="ECO:0000313" key="16">
    <source>
        <dbReference type="WBParaSite" id="TCNE_0001609001-mRNA-1"/>
    </source>
</evidence>
<keyword evidence="5" id="KW-0507">mRNA processing</keyword>
<comment type="subcellular location">
    <subcellularLocation>
        <location evidence="1">Nucleus</location>
    </subcellularLocation>
</comment>
<evidence type="ECO:0000256" key="7">
    <source>
        <dbReference type="ARBA" id="ARBA00022884"/>
    </source>
</evidence>
<dbReference type="PANTHER" id="PTHR13110">
    <property type="entry name" value="U6 SNRNA-ASSOCIATED SM-LIKE PROTEIN LSM3"/>
    <property type="match status" value="1"/>
</dbReference>
<accession>A0A183V5R9</accession>